<protein>
    <submittedName>
        <fullName evidence="3">Alpha-agarase</fullName>
        <ecNumber evidence="3">3.2.1.158</ecNumber>
    </submittedName>
    <submittedName>
        <fullName evidence="2">Thrombospondin type 3 repeat-containing protein</fullName>
    </submittedName>
</protein>
<dbReference type="PROSITE" id="PS00018">
    <property type="entry name" value="EF_HAND_1"/>
    <property type="match status" value="1"/>
</dbReference>
<reference evidence="2 4" key="1">
    <citation type="submission" date="2016-10" db="EMBL/GenBank/DDBJ databases">
        <authorList>
            <person name="Varghese N."/>
            <person name="Submissions S."/>
        </authorList>
    </citation>
    <scope>NUCLEOTIDE SEQUENCE [LARGE SCALE GENOMIC DNA]</scope>
    <source>
        <strain evidence="2 4">DSM 19299</strain>
    </source>
</reference>
<keyword evidence="3" id="KW-0326">Glycosidase</keyword>
<dbReference type="OrthoDB" id="1273975at2"/>
<dbReference type="Proteomes" id="UP000251670">
    <property type="component" value="Unassembled WGS sequence"/>
</dbReference>
<dbReference type="EMBL" id="UAWB01000005">
    <property type="protein sequence ID" value="SQB44508.1"/>
    <property type="molecule type" value="Genomic_DNA"/>
</dbReference>
<evidence type="ECO:0000313" key="5">
    <source>
        <dbReference type="Proteomes" id="UP000251670"/>
    </source>
</evidence>
<dbReference type="Pfam" id="PF02412">
    <property type="entry name" value="TSP_3"/>
    <property type="match status" value="1"/>
</dbReference>
<dbReference type="EC" id="3.2.1.158" evidence="3"/>
<keyword evidence="4" id="KW-1185">Reference proteome</keyword>
<organism evidence="3 5">
    <name type="scientific">Chryseobacterium jejuense</name>
    <dbReference type="NCBI Taxonomy" id="445960"/>
    <lineage>
        <taxon>Bacteria</taxon>
        <taxon>Pseudomonadati</taxon>
        <taxon>Bacteroidota</taxon>
        <taxon>Flavobacteriia</taxon>
        <taxon>Flavobacteriales</taxon>
        <taxon>Weeksellaceae</taxon>
        <taxon>Chryseobacterium group</taxon>
        <taxon>Chryseobacterium</taxon>
    </lineage>
</organism>
<keyword evidence="3" id="KW-0378">Hydrolase</keyword>
<evidence type="ECO:0000256" key="1">
    <source>
        <dbReference type="ARBA" id="ARBA00022729"/>
    </source>
</evidence>
<accession>A0A2X2WUU5</accession>
<dbReference type="Proteomes" id="UP000199426">
    <property type="component" value="Unassembled WGS sequence"/>
</dbReference>
<dbReference type="AlphaFoldDB" id="A0A2X2WUU5"/>
<dbReference type="EMBL" id="FNEG01000001">
    <property type="protein sequence ID" value="SDI27017.1"/>
    <property type="molecule type" value="Genomic_DNA"/>
</dbReference>
<dbReference type="InterPro" id="IPR018247">
    <property type="entry name" value="EF_Hand_1_Ca_BS"/>
</dbReference>
<reference evidence="3 5" key="2">
    <citation type="submission" date="2018-06" db="EMBL/GenBank/DDBJ databases">
        <authorList>
            <consortium name="Pathogen Informatics"/>
            <person name="Doyle S."/>
        </authorList>
    </citation>
    <scope>NUCLEOTIDE SEQUENCE [LARGE SCALE GENOMIC DNA]</scope>
    <source>
        <strain evidence="3 5">NCTC13492</strain>
    </source>
</reference>
<evidence type="ECO:0000313" key="3">
    <source>
        <dbReference type="EMBL" id="SQB44508.1"/>
    </source>
</evidence>
<name>A0A2X2WUU5_CHRJE</name>
<dbReference type="GO" id="GO:0005509">
    <property type="term" value="F:calcium ion binding"/>
    <property type="evidence" value="ECO:0007669"/>
    <property type="project" value="InterPro"/>
</dbReference>
<gene>
    <name evidence="3" type="ORF">NCTC13492_02430</name>
    <name evidence="2" type="ORF">SAMN05421542_0655</name>
</gene>
<dbReference type="GO" id="GO:0007155">
    <property type="term" value="P:cell adhesion"/>
    <property type="evidence" value="ECO:0007669"/>
    <property type="project" value="InterPro"/>
</dbReference>
<proteinExistence type="predicted"/>
<evidence type="ECO:0000313" key="4">
    <source>
        <dbReference type="Proteomes" id="UP000199426"/>
    </source>
</evidence>
<evidence type="ECO:0000313" key="2">
    <source>
        <dbReference type="EMBL" id="SDI27017.1"/>
    </source>
</evidence>
<dbReference type="GO" id="GO:0033953">
    <property type="term" value="F:alpha-agarase activity"/>
    <property type="evidence" value="ECO:0007669"/>
    <property type="project" value="UniProtKB-EC"/>
</dbReference>
<dbReference type="InterPro" id="IPR003367">
    <property type="entry name" value="Thrombospondin_3-like_rpt"/>
</dbReference>
<keyword evidence="1" id="KW-0732">Signal</keyword>
<dbReference type="STRING" id="445960.SAMN05421542_0655"/>
<dbReference type="SUPFAM" id="SSF103647">
    <property type="entry name" value="TSP type-3 repeat"/>
    <property type="match status" value="1"/>
</dbReference>
<sequence length="314" mass="36178">MKKIVFLLAFIGTYTYAQNTEDKELLKKCRKEFNKKICLADEDQDSIPFYLDQCPSESGPTDNLGCPWPDSDKDGVIDKDDICSTVPGPVENKGCPWEDTDGDGILDKDDRCPTVPGPAHSNGCPVISCTFGFDPQIHMEKFDTDIQNIEEIYNLINKKVLDHIVQKLPKKDLASRKVFFIIQYIDNNSYIDNNTPDDGTSPGYNLLITKFWNQNVLEYARKKYGKDIYLSKMLSPYNPDIYRKMIGEKSFSYMMKYYDSETNKIIITGKQRSTLELPVNIRVDFITPHKIKVSNYLSNLVYEYKNSTWKLLKE</sequence>
<dbReference type="Gene3D" id="4.10.1080.10">
    <property type="entry name" value="TSP type-3 repeat"/>
    <property type="match status" value="1"/>
</dbReference>
<dbReference type="InterPro" id="IPR028974">
    <property type="entry name" value="TSP_type-3_rpt"/>
</dbReference>